<evidence type="ECO:0000313" key="2">
    <source>
        <dbReference type="EMBL" id="KZL75519.1"/>
    </source>
</evidence>
<keyword evidence="3" id="KW-1185">Reference proteome</keyword>
<dbReference type="AlphaFoldDB" id="A0A166WBD6"/>
<dbReference type="Proteomes" id="UP000076552">
    <property type="component" value="Unassembled WGS sequence"/>
</dbReference>
<protein>
    <submittedName>
        <fullName evidence="2">ArcA-like protein</fullName>
    </submittedName>
</protein>
<sequence length="304" mass="34973">MCQLCPCPASPSRFNSRGEVEETQANYEEEEEEGGYCPPSPPAAVWRKTVVQPAPSHNGAPTFAAYQVPAITPETEAELRPLRPPFALIVYDTTHTARLTRSARLARALFDRTENFRKHADYQPDRVEIVTLPLPQSSSDDERVEACTRHHEEEFRSRLLIADKAEAVSWFLAERIMDRRYARKIIAVNCFEDDGNDDIEVASWEESLSNEEPFHVATGTDVSRSGSYLEIEWQPRKQRLYGALVYHPDYTLPDLPRVSLRSRRFEDFRSSLCEMYMPSQPFYNHFVPDGVFNRQLEEARKGQL</sequence>
<reference evidence="2 3" key="1">
    <citation type="submission" date="2015-06" db="EMBL/GenBank/DDBJ databases">
        <title>Survival trade-offs in plant roots during colonization by closely related pathogenic and mutualistic fungi.</title>
        <authorList>
            <person name="Hacquard S."/>
            <person name="Kracher B."/>
            <person name="Hiruma K."/>
            <person name="Weinman A."/>
            <person name="Muench P."/>
            <person name="Garrido Oter R."/>
            <person name="Ver Loren van Themaat E."/>
            <person name="Dallerey J.-F."/>
            <person name="Damm U."/>
            <person name="Henrissat B."/>
            <person name="Lespinet O."/>
            <person name="Thon M."/>
            <person name="Kemen E."/>
            <person name="McHardy A.C."/>
            <person name="Schulze-Lefert P."/>
            <person name="O'Connell R.J."/>
        </authorList>
    </citation>
    <scope>NUCLEOTIDE SEQUENCE [LARGE SCALE GENOMIC DNA]</scope>
    <source>
        <strain evidence="2 3">0861</strain>
    </source>
</reference>
<organism evidence="2 3">
    <name type="scientific">Colletotrichum tofieldiae</name>
    <dbReference type="NCBI Taxonomy" id="708197"/>
    <lineage>
        <taxon>Eukaryota</taxon>
        <taxon>Fungi</taxon>
        <taxon>Dikarya</taxon>
        <taxon>Ascomycota</taxon>
        <taxon>Pezizomycotina</taxon>
        <taxon>Sordariomycetes</taxon>
        <taxon>Hypocreomycetidae</taxon>
        <taxon>Glomerellales</taxon>
        <taxon>Glomerellaceae</taxon>
        <taxon>Colletotrichum</taxon>
        <taxon>Colletotrichum spaethianum species complex</taxon>
    </lineage>
</organism>
<feature type="region of interest" description="Disordered" evidence="1">
    <location>
        <begin position="12"/>
        <end position="38"/>
    </location>
</feature>
<proteinExistence type="predicted"/>
<comment type="caution">
    <text evidence="2">The sequence shown here is derived from an EMBL/GenBank/DDBJ whole genome shotgun (WGS) entry which is preliminary data.</text>
</comment>
<accession>A0A166WBD6</accession>
<evidence type="ECO:0000256" key="1">
    <source>
        <dbReference type="SAM" id="MobiDB-lite"/>
    </source>
</evidence>
<evidence type="ECO:0000313" key="3">
    <source>
        <dbReference type="Proteomes" id="UP000076552"/>
    </source>
</evidence>
<dbReference type="EMBL" id="LFIV01000022">
    <property type="protein sequence ID" value="KZL75519.1"/>
    <property type="molecule type" value="Genomic_DNA"/>
</dbReference>
<gene>
    <name evidence="2" type="ORF">CT0861_05915</name>
</gene>
<name>A0A166WBD6_9PEZI</name>